<keyword evidence="5" id="KW-1185">Reference proteome</keyword>
<evidence type="ECO:0000259" key="3">
    <source>
        <dbReference type="PROSITE" id="PS51724"/>
    </source>
</evidence>
<feature type="compositionally biased region" description="Polar residues" evidence="1">
    <location>
        <begin position="143"/>
        <end position="157"/>
    </location>
</feature>
<dbReference type="RefSeq" id="WP_230753506.1">
    <property type="nucleotide sequence ID" value="NZ_JAINWA010000001.1"/>
</dbReference>
<dbReference type="InterPro" id="IPR036680">
    <property type="entry name" value="SPOR-like_sf"/>
</dbReference>
<dbReference type="GO" id="GO:0042834">
    <property type="term" value="F:peptidoglycan binding"/>
    <property type="evidence" value="ECO:0007669"/>
    <property type="project" value="InterPro"/>
</dbReference>
<sequence length="298" mass="31479">MEQKKILWILFAVSGFIVLVFGFALIRFTPSKTREPAFRPAVAMTQAPLNANQNRTDVAPSATDAAQTPAGAADAQEAPAGIDPDKWVRDPEQAPGLHTNIPPASNINLTIVNGDNAAATYGTLDVRGLTRTQADVAQGNEAAGQSSLDTSVQTPQNVVSADTDKALAGQAAASDSVAAQKSVSSTASKPAPEKKIVSTQSKPAKAAPAKTKTPVAVTEYWIQTGSFASKLNAEKARESLTKRALKAEIFTKEVSGATNYRVRVGPYTAKSEADYWLGTIKDVAEFKGSYISEVKTKK</sequence>
<dbReference type="Proteomes" id="UP001198163">
    <property type="component" value="Unassembled WGS sequence"/>
</dbReference>
<name>A0AAE3JI67_9SPIR</name>
<feature type="region of interest" description="Disordered" evidence="1">
    <location>
        <begin position="49"/>
        <end position="106"/>
    </location>
</feature>
<proteinExistence type="predicted"/>
<feature type="domain" description="SPOR" evidence="3">
    <location>
        <begin position="214"/>
        <end position="293"/>
    </location>
</feature>
<keyword evidence="2" id="KW-0472">Membrane</keyword>
<feature type="compositionally biased region" description="Low complexity" evidence="1">
    <location>
        <begin position="62"/>
        <end position="81"/>
    </location>
</feature>
<keyword evidence="2" id="KW-0812">Transmembrane</keyword>
<dbReference type="Pfam" id="PF05036">
    <property type="entry name" value="SPOR"/>
    <property type="match status" value="1"/>
</dbReference>
<gene>
    <name evidence="4" type="ORF">K7J14_04235</name>
</gene>
<evidence type="ECO:0000256" key="2">
    <source>
        <dbReference type="SAM" id="Phobius"/>
    </source>
</evidence>
<dbReference type="InterPro" id="IPR007730">
    <property type="entry name" value="SPOR-like_dom"/>
</dbReference>
<feature type="transmembrane region" description="Helical" evidence="2">
    <location>
        <begin position="6"/>
        <end position="26"/>
    </location>
</feature>
<dbReference type="EMBL" id="JAINWA010000001">
    <property type="protein sequence ID" value="MCD1653908.1"/>
    <property type="molecule type" value="Genomic_DNA"/>
</dbReference>
<dbReference type="Gene3D" id="3.30.70.1070">
    <property type="entry name" value="Sporulation related repeat"/>
    <property type="match status" value="1"/>
</dbReference>
<reference evidence="4" key="1">
    <citation type="submission" date="2021-08" db="EMBL/GenBank/DDBJ databases">
        <title>Comparative analyses of Brucepasteria parasyntrophica and Teretinema zuelzerae.</title>
        <authorList>
            <person name="Song Y."/>
            <person name="Brune A."/>
        </authorList>
    </citation>
    <scope>NUCLEOTIDE SEQUENCE</scope>
    <source>
        <strain evidence="4">DSM 1903</strain>
    </source>
</reference>
<evidence type="ECO:0000256" key="1">
    <source>
        <dbReference type="SAM" id="MobiDB-lite"/>
    </source>
</evidence>
<feature type="region of interest" description="Disordered" evidence="1">
    <location>
        <begin position="138"/>
        <end position="157"/>
    </location>
</feature>
<feature type="compositionally biased region" description="Low complexity" evidence="1">
    <location>
        <begin position="172"/>
        <end position="185"/>
    </location>
</feature>
<organism evidence="4 5">
    <name type="scientific">Teretinema zuelzerae</name>
    <dbReference type="NCBI Taxonomy" id="156"/>
    <lineage>
        <taxon>Bacteria</taxon>
        <taxon>Pseudomonadati</taxon>
        <taxon>Spirochaetota</taxon>
        <taxon>Spirochaetia</taxon>
        <taxon>Spirochaetales</taxon>
        <taxon>Treponemataceae</taxon>
        <taxon>Teretinema</taxon>
    </lineage>
</organism>
<dbReference type="SUPFAM" id="SSF110997">
    <property type="entry name" value="Sporulation related repeat"/>
    <property type="match status" value="1"/>
</dbReference>
<feature type="region of interest" description="Disordered" evidence="1">
    <location>
        <begin position="172"/>
        <end position="210"/>
    </location>
</feature>
<accession>A0AAE3JI67</accession>
<evidence type="ECO:0000313" key="5">
    <source>
        <dbReference type="Proteomes" id="UP001198163"/>
    </source>
</evidence>
<dbReference type="PROSITE" id="PS51724">
    <property type="entry name" value="SPOR"/>
    <property type="match status" value="1"/>
</dbReference>
<keyword evidence="2" id="KW-1133">Transmembrane helix</keyword>
<dbReference type="AlphaFoldDB" id="A0AAE3JI67"/>
<feature type="compositionally biased region" description="Basic and acidic residues" evidence="1">
    <location>
        <begin position="83"/>
        <end position="92"/>
    </location>
</feature>
<protein>
    <submittedName>
        <fullName evidence="4">SPOR domain-containing protein</fullName>
    </submittedName>
</protein>
<comment type="caution">
    <text evidence="4">The sequence shown here is derived from an EMBL/GenBank/DDBJ whole genome shotgun (WGS) entry which is preliminary data.</text>
</comment>
<evidence type="ECO:0000313" key="4">
    <source>
        <dbReference type="EMBL" id="MCD1653908.1"/>
    </source>
</evidence>